<gene>
    <name evidence="7" type="ORF">INR99_16775</name>
</gene>
<feature type="domain" description="Core-binding (CB)" evidence="6">
    <location>
        <begin position="18"/>
        <end position="98"/>
    </location>
</feature>
<keyword evidence="8" id="KW-1185">Reference proteome</keyword>
<dbReference type="GO" id="GO:0015074">
    <property type="term" value="P:DNA integration"/>
    <property type="evidence" value="ECO:0007669"/>
    <property type="project" value="UniProtKB-KW"/>
</dbReference>
<evidence type="ECO:0000256" key="4">
    <source>
        <dbReference type="PROSITE-ProRule" id="PRU01248"/>
    </source>
</evidence>
<dbReference type="InterPro" id="IPR013762">
    <property type="entry name" value="Integrase-like_cat_sf"/>
</dbReference>
<dbReference type="SUPFAM" id="SSF47823">
    <property type="entry name" value="lambda integrase-like, N-terminal domain"/>
    <property type="match status" value="1"/>
</dbReference>
<dbReference type="Gene3D" id="1.10.150.130">
    <property type="match status" value="1"/>
</dbReference>
<dbReference type="SUPFAM" id="SSF56349">
    <property type="entry name" value="DNA breaking-rejoining enzymes"/>
    <property type="match status" value="1"/>
</dbReference>
<evidence type="ECO:0000259" key="6">
    <source>
        <dbReference type="PROSITE" id="PS51900"/>
    </source>
</evidence>
<evidence type="ECO:0000256" key="3">
    <source>
        <dbReference type="ARBA" id="ARBA00023172"/>
    </source>
</evidence>
<name>A0A8J7FMV0_9NEIS</name>
<organism evidence="7 8">
    <name type="scientific">Chitinilyticum piscinae</name>
    <dbReference type="NCBI Taxonomy" id="2866724"/>
    <lineage>
        <taxon>Bacteria</taxon>
        <taxon>Pseudomonadati</taxon>
        <taxon>Pseudomonadota</taxon>
        <taxon>Betaproteobacteria</taxon>
        <taxon>Neisseriales</taxon>
        <taxon>Chitinibacteraceae</taxon>
        <taxon>Chitinilyticum</taxon>
    </lineage>
</organism>
<sequence length="322" mass="35857">MTTLTPQSSFSGVPAELQKSFEAAIGYLRAQLAPATLRAYQSDFRIFCDWCERFKLATTPATPETLAMFLSDQAESGVAAVTLERRLAAIRYVHQMKELPSPTDHPLVRGTLTGIRRIHGTLPRNQKEPILDHQVFRMLQLTPDTLIGLRDRAIIAMGFAGAFRRSELAALDVSDLKFDQAGNLVCLIRRGKTDQGGNGFEKPILNGRRLQPVTHLKAWLSTAGIDEGAVFRRVDWAGAATEQRLSAQWMARVVKNCANQIGLGFTEFGGHSLRSGFITSAGERDVQLYKIMEVTGQKDPRTVLRYLRRANLFKDHAGEEFL</sequence>
<dbReference type="Proteomes" id="UP000604481">
    <property type="component" value="Unassembled WGS sequence"/>
</dbReference>
<dbReference type="AlphaFoldDB" id="A0A8J7FMV0"/>
<evidence type="ECO:0000313" key="7">
    <source>
        <dbReference type="EMBL" id="MBE9610977.1"/>
    </source>
</evidence>
<dbReference type="PANTHER" id="PTHR34605">
    <property type="entry name" value="PHAGE_INTEGRASE DOMAIN-CONTAINING PROTEIN"/>
    <property type="match status" value="1"/>
</dbReference>
<dbReference type="Pfam" id="PF02899">
    <property type="entry name" value="Phage_int_SAM_1"/>
    <property type="match status" value="1"/>
</dbReference>
<keyword evidence="2 4" id="KW-0238">DNA-binding</keyword>
<dbReference type="RefSeq" id="WP_194117494.1">
    <property type="nucleotide sequence ID" value="NZ_JADFUA010000016.1"/>
</dbReference>
<dbReference type="GO" id="GO:0006310">
    <property type="term" value="P:DNA recombination"/>
    <property type="evidence" value="ECO:0007669"/>
    <property type="project" value="UniProtKB-KW"/>
</dbReference>
<accession>A0A8J7FMV0</accession>
<dbReference type="InterPro" id="IPR002104">
    <property type="entry name" value="Integrase_catalytic"/>
</dbReference>
<protein>
    <submittedName>
        <fullName evidence="7">Tyrosine-type recombinase/integrase</fullName>
    </submittedName>
</protein>
<dbReference type="InterPro" id="IPR004107">
    <property type="entry name" value="Integrase_SAM-like_N"/>
</dbReference>
<evidence type="ECO:0000259" key="5">
    <source>
        <dbReference type="PROSITE" id="PS51898"/>
    </source>
</evidence>
<evidence type="ECO:0000256" key="1">
    <source>
        <dbReference type="ARBA" id="ARBA00022908"/>
    </source>
</evidence>
<dbReference type="InterPro" id="IPR010998">
    <property type="entry name" value="Integrase_recombinase_N"/>
</dbReference>
<keyword evidence="1" id="KW-0229">DNA integration</keyword>
<dbReference type="InterPro" id="IPR044068">
    <property type="entry name" value="CB"/>
</dbReference>
<feature type="domain" description="Tyr recombinase" evidence="5">
    <location>
        <begin position="121"/>
        <end position="322"/>
    </location>
</feature>
<keyword evidence="3" id="KW-0233">DNA recombination</keyword>
<dbReference type="InterPro" id="IPR052925">
    <property type="entry name" value="Phage_Integrase-like_Recomb"/>
</dbReference>
<dbReference type="PROSITE" id="PS51898">
    <property type="entry name" value="TYR_RECOMBINASE"/>
    <property type="match status" value="1"/>
</dbReference>
<evidence type="ECO:0000256" key="2">
    <source>
        <dbReference type="ARBA" id="ARBA00023125"/>
    </source>
</evidence>
<evidence type="ECO:0000313" key="8">
    <source>
        <dbReference type="Proteomes" id="UP000604481"/>
    </source>
</evidence>
<dbReference type="InterPro" id="IPR011010">
    <property type="entry name" value="DNA_brk_join_enz"/>
</dbReference>
<proteinExistence type="predicted"/>
<dbReference type="PROSITE" id="PS51900">
    <property type="entry name" value="CB"/>
    <property type="match status" value="1"/>
</dbReference>
<reference evidence="7 8" key="1">
    <citation type="submission" date="2020-10" db="EMBL/GenBank/DDBJ databases">
        <title>The genome sequence of Chitinilyticum litopenaei 4Y14.</title>
        <authorList>
            <person name="Liu Y."/>
        </authorList>
    </citation>
    <scope>NUCLEOTIDE SEQUENCE [LARGE SCALE GENOMIC DNA]</scope>
    <source>
        <strain evidence="7 8">4Y14</strain>
    </source>
</reference>
<dbReference type="CDD" id="cd00799">
    <property type="entry name" value="INT_Cre_C"/>
    <property type="match status" value="1"/>
</dbReference>
<dbReference type="Gene3D" id="1.10.443.10">
    <property type="entry name" value="Intergrase catalytic core"/>
    <property type="match status" value="1"/>
</dbReference>
<dbReference type="GO" id="GO:0003677">
    <property type="term" value="F:DNA binding"/>
    <property type="evidence" value="ECO:0007669"/>
    <property type="project" value="UniProtKB-UniRule"/>
</dbReference>
<dbReference type="Pfam" id="PF00589">
    <property type="entry name" value="Phage_integrase"/>
    <property type="match status" value="1"/>
</dbReference>
<comment type="caution">
    <text evidence="7">The sequence shown here is derived from an EMBL/GenBank/DDBJ whole genome shotgun (WGS) entry which is preliminary data.</text>
</comment>
<dbReference type="EMBL" id="JADFUA010000016">
    <property type="protein sequence ID" value="MBE9610977.1"/>
    <property type="molecule type" value="Genomic_DNA"/>
</dbReference>
<dbReference type="PANTHER" id="PTHR34605:SF3">
    <property type="entry name" value="P CELL-TYPE AGGLUTINATION PROTEIN MAP4-LIKE-RELATED"/>
    <property type="match status" value="1"/>
</dbReference>